<evidence type="ECO:0000313" key="1">
    <source>
        <dbReference type="EMBL" id="SDB57747.1"/>
    </source>
</evidence>
<dbReference type="STRING" id="665467.SAMN02982931_04609"/>
<proteinExistence type="predicted"/>
<organism evidence="1 2">
    <name type="scientific">Bauldia litoralis</name>
    <dbReference type="NCBI Taxonomy" id="665467"/>
    <lineage>
        <taxon>Bacteria</taxon>
        <taxon>Pseudomonadati</taxon>
        <taxon>Pseudomonadota</taxon>
        <taxon>Alphaproteobacteria</taxon>
        <taxon>Hyphomicrobiales</taxon>
        <taxon>Kaistiaceae</taxon>
        <taxon>Bauldia</taxon>
    </lineage>
</organism>
<reference evidence="1 2" key="1">
    <citation type="submission" date="2016-10" db="EMBL/GenBank/DDBJ databases">
        <authorList>
            <person name="de Groot N.N."/>
        </authorList>
    </citation>
    <scope>NUCLEOTIDE SEQUENCE [LARGE SCALE GENOMIC DNA]</scope>
    <source>
        <strain evidence="1 2">ATCC 35022</strain>
    </source>
</reference>
<keyword evidence="2" id="KW-1185">Reference proteome</keyword>
<dbReference type="EMBL" id="FMXQ01000013">
    <property type="protein sequence ID" value="SDB57747.1"/>
    <property type="molecule type" value="Genomic_DNA"/>
</dbReference>
<dbReference type="Proteomes" id="UP000199071">
    <property type="component" value="Unassembled WGS sequence"/>
</dbReference>
<sequence length="121" mass="13178">MPGYLRHSVTPPELLTIPLDENGLVDWLVDAEAGDHVIYFRGHLALDRCESGRVRDPRERQRLVGLARRVMAAADQGLVMPVQKRLGSHDALYIAVRSSGALQASAVAARRSIATRLAVAA</sequence>
<gene>
    <name evidence="1" type="ORF">SAMN02982931_04609</name>
</gene>
<dbReference type="RefSeq" id="WP_090880882.1">
    <property type="nucleotide sequence ID" value="NZ_FMXQ01000013.1"/>
</dbReference>
<protein>
    <submittedName>
        <fullName evidence="1">Uncharacterized protein</fullName>
    </submittedName>
</protein>
<name>A0A1G6EK24_9HYPH</name>
<dbReference type="AlphaFoldDB" id="A0A1G6EK24"/>
<accession>A0A1G6EK24</accession>
<dbReference type="OrthoDB" id="7272004at2"/>
<evidence type="ECO:0000313" key="2">
    <source>
        <dbReference type="Proteomes" id="UP000199071"/>
    </source>
</evidence>